<evidence type="ECO:0000313" key="2">
    <source>
        <dbReference type="Proteomes" id="UP000436522"/>
    </source>
</evidence>
<dbReference type="Proteomes" id="UP000436522">
    <property type="component" value="Unassembled WGS sequence"/>
</dbReference>
<name>A0A640VKR3_9RHOB</name>
<comment type="caution">
    <text evidence="1">The sequence shown here is derived from an EMBL/GenBank/DDBJ whole genome shotgun (WGS) entry which is preliminary data.</text>
</comment>
<protein>
    <submittedName>
        <fullName evidence="1">Uncharacterized protein</fullName>
    </submittedName>
</protein>
<reference evidence="1 2" key="1">
    <citation type="submission" date="2019-12" db="EMBL/GenBank/DDBJ databases">
        <title>Roseobacter cerasinus sp. nov., isolated from seawater around aquaculture.</title>
        <authorList>
            <person name="Muramatsu S."/>
            <person name="Takabe Y."/>
            <person name="Mori K."/>
            <person name="Takaichi S."/>
            <person name="Hanada S."/>
        </authorList>
    </citation>
    <scope>NUCLEOTIDE SEQUENCE [LARGE SCALE GENOMIC DNA]</scope>
    <source>
        <strain evidence="1 2">AI77</strain>
    </source>
</reference>
<keyword evidence="2" id="KW-1185">Reference proteome</keyword>
<organism evidence="1 2">
    <name type="scientific">Roseobacter cerasinus</name>
    <dbReference type="NCBI Taxonomy" id="2602289"/>
    <lineage>
        <taxon>Bacteria</taxon>
        <taxon>Pseudomonadati</taxon>
        <taxon>Pseudomonadota</taxon>
        <taxon>Alphaproteobacteria</taxon>
        <taxon>Rhodobacterales</taxon>
        <taxon>Roseobacteraceae</taxon>
        <taxon>Roseobacter</taxon>
    </lineage>
</organism>
<evidence type="ECO:0000313" key="1">
    <source>
        <dbReference type="EMBL" id="GFE48893.1"/>
    </source>
</evidence>
<sequence length="59" mass="6765">MLPELPGLRMGCLRDMWFCIALLSGASKSFVHDEVPNPGAIRLRRLGYFPESPWDWFAI</sequence>
<gene>
    <name evidence="1" type="ORF">So717_06460</name>
</gene>
<dbReference type="AlphaFoldDB" id="A0A640VKR3"/>
<accession>A0A640VKR3</accession>
<dbReference type="EMBL" id="BLIV01000001">
    <property type="protein sequence ID" value="GFE48893.1"/>
    <property type="molecule type" value="Genomic_DNA"/>
</dbReference>
<proteinExistence type="predicted"/>